<evidence type="ECO:0000313" key="2">
    <source>
        <dbReference type="Proteomes" id="UP001259572"/>
    </source>
</evidence>
<proteinExistence type="predicted"/>
<accession>A0ABU3Q556</accession>
<protein>
    <submittedName>
        <fullName evidence="1">Helix-turn-helix domain-containing protein</fullName>
    </submittedName>
</protein>
<evidence type="ECO:0000313" key="1">
    <source>
        <dbReference type="EMBL" id="MDT9598548.1"/>
    </source>
</evidence>
<reference evidence="1 2" key="1">
    <citation type="submission" date="2023-05" db="EMBL/GenBank/DDBJ databases">
        <authorList>
            <person name="Guo Y."/>
        </authorList>
    </citation>
    <scope>NUCLEOTIDE SEQUENCE [LARGE SCALE GENOMIC DNA]</scope>
    <source>
        <strain evidence="1 2">GR2756</strain>
    </source>
</reference>
<organism evidence="1 2">
    <name type="scientific">Sphingosinicella rhizophila</name>
    <dbReference type="NCBI Taxonomy" id="3050082"/>
    <lineage>
        <taxon>Bacteria</taxon>
        <taxon>Pseudomonadati</taxon>
        <taxon>Pseudomonadota</taxon>
        <taxon>Alphaproteobacteria</taxon>
        <taxon>Sphingomonadales</taxon>
        <taxon>Sphingosinicellaceae</taxon>
        <taxon>Sphingosinicella</taxon>
    </lineage>
</organism>
<keyword evidence="2" id="KW-1185">Reference proteome</keyword>
<dbReference type="RefSeq" id="WP_315724707.1">
    <property type="nucleotide sequence ID" value="NZ_JAVUPU010000003.1"/>
</dbReference>
<dbReference type="EMBL" id="JAVUPU010000003">
    <property type="protein sequence ID" value="MDT9598548.1"/>
    <property type="molecule type" value="Genomic_DNA"/>
</dbReference>
<dbReference type="Proteomes" id="UP001259572">
    <property type="component" value="Unassembled WGS sequence"/>
</dbReference>
<comment type="caution">
    <text evidence="1">The sequence shown here is derived from an EMBL/GenBank/DDBJ whole genome shotgun (WGS) entry which is preliminary data.</text>
</comment>
<sequence>MSTPIERLAEKLRRSVRNNTGTRMSFEELKLIAELGGLELIAQAETEEIMAKWRNPALAPEAQPLESAHNNGRPYSPASLAERWQCSSTLVRNMIQRGELKHFRYGKLYRIPADEVARIEDPGQDAQAHEASDG</sequence>
<name>A0ABU3Q556_9SPHN</name>
<gene>
    <name evidence="1" type="ORF">RQX22_06245</name>
</gene>